<feature type="transmembrane region" description="Helical" evidence="2">
    <location>
        <begin position="1411"/>
        <end position="1431"/>
    </location>
</feature>
<feature type="compositionally biased region" description="Polar residues" evidence="1">
    <location>
        <begin position="1185"/>
        <end position="1210"/>
    </location>
</feature>
<feature type="transmembrane region" description="Helical" evidence="2">
    <location>
        <begin position="897"/>
        <end position="916"/>
    </location>
</feature>
<gene>
    <name evidence="3" type="ORF">RRG08_058661</name>
</gene>
<feature type="transmembrane region" description="Helical" evidence="2">
    <location>
        <begin position="988"/>
        <end position="1006"/>
    </location>
</feature>
<evidence type="ECO:0000256" key="1">
    <source>
        <dbReference type="SAM" id="MobiDB-lite"/>
    </source>
</evidence>
<proteinExistence type="predicted"/>
<name>A0AAE0YXC5_9GAST</name>
<organism evidence="3 4">
    <name type="scientific">Elysia crispata</name>
    <name type="common">lettuce slug</name>
    <dbReference type="NCBI Taxonomy" id="231223"/>
    <lineage>
        <taxon>Eukaryota</taxon>
        <taxon>Metazoa</taxon>
        <taxon>Spiralia</taxon>
        <taxon>Lophotrochozoa</taxon>
        <taxon>Mollusca</taxon>
        <taxon>Gastropoda</taxon>
        <taxon>Heterobranchia</taxon>
        <taxon>Euthyneura</taxon>
        <taxon>Panpulmonata</taxon>
        <taxon>Sacoglossa</taxon>
        <taxon>Placobranchoidea</taxon>
        <taxon>Plakobranchidae</taxon>
        <taxon>Elysia</taxon>
    </lineage>
</organism>
<sequence length="1656" mass="176089">MDKDSGTSKSPLTLPPTDSVPRFSAEPEEGGGGETAGSNITKPCSKARDEELVTGLDGDYFTSVLNPEEKNGSENNREEEEVEDDNIPGEEGNMDFTEHPRVAILDNSSRKIKTGVGTDGIQRASQNGITCEAEVFHLNQTQVECPVDFVPNTASCCGDTPVTLEHDRTKPTYLRKEDLFSLQKDADQKCMVDSCFESYNNGMAVDGDHTLNQTILAEDENCANEISTDTDSKVPKPSGVHNSGGETMDSDHYDQKTTSVNGYALKIVDGNNTQDADGYAFKSSSVNDTGQESIYTDGNGPKTKDMDGIRQELNGTDGYDNKLDDIDGISSKFTYVDGYGPESIDADSATSTIADANCPKSTSAHIDNPKLTGAFSNGSVSTHADNWDPKSVDIGDNCTESDNTDGNGQNLTDADRCGIELVDACENGPNLTDIDGDCNINDACRAVQNTFDACGGVSNSIHDDCESAKSTVVCEIDLKSTDMEINGAADAHQENFAKVVTFSEDKEVFDMGYVLPASVTVHLDTPVSSIAPGDVQISTDPADPVCEGTVYPISGILKTDDGVDCKEEHDQQNVKHEPASENAGFEAGENIPARTEQDKDSKVCSAQGPINSPIDMLHGRADVFGNSALELDGEKRKNAQSPIADSSQDSEGCLTSSVDICNEENNRNGAEDSANSPKAEEISASTSTRAVGMLTAADYTRAGLEEDDCAGHRGFVVEAVVENELQRGLGIMPSVGAGKLKQITNPQANFDSCVDSGVPLLGEAASHSTDSNYQDTIGPLDNPQFLKTLNYTASQAFDQDEHFGLHSACPDARSVAGVQEPPDLDAGWAWVVLVASFIGATLIGASVYSAGVLINAILDEVENDLTKASWVGSVFVCVMSFSGPFVGSALNRFGARWTVSCAGIVLALGFVGASFSSTIAHLILTHGFIAGLGAGFTMNPLFVTVGQYFNKYRGFACGVLAMGAGAGMLGGGAFVSYLLSVFDLRGTYLVWAGVMLHVTPVGFLLLPSPEERIRKLERDQTIGDFKSQPDLASMNSGPNSLFGSVNQSMLSGIDRISVGAHGRRVMVPGSLVSKRPNKLTMLTEPPSNGCEVDSPLLRSALHNEISCSSHSVNRTNMQSKSALNKSSSDICGLMSPATSRIPILEGHEMWVGTTRSESQNHLSSSTNLSPSSNTLNNLALTSPSPYSRQQNGYQRPGSLSQNLQTQGLHSQYTSTSHISARFSLRNGFTGPRGEMDNESITSAFVSSLRPQDVINPRHPLGSRSISTMLGSIASFPTSLAILKDDLRRFKPIAPYSRSLKGYIIAALDSMRILRNKPFCIFVSTNFFWALGESPVLIHLPSYVVSRGTTPMQASSLYTSMGIASMAGRFLSGLVASDVNIGPVLIYMGSLGVAGLVVVMSPLLTVTFGQQVVFSFLVGLYTGALVPLTSLITIELLGLGELSLGFGLISMAQGLGYLIGPPISSILVKAVGFVKAFVSSGFVLIGGSILALSMTLVLNGSDTEGDEELDLEGQENERKHPLGDLQRALQKLASDISCTDLEGVGQEDDCGSQVSEKNTGEDRSGQTEDSGRTLSVINSGHSKVSNGPRAHEDYAGIITQEDAFRGVGNHASVVETNAGREYLWPSSVISSPSKEDNKSTVVRVFDELDTIVEVVGK</sequence>
<dbReference type="Proteomes" id="UP001283361">
    <property type="component" value="Unassembled WGS sequence"/>
</dbReference>
<dbReference type="InterPro" id="IPR011701">
    <property type="entry name" value="MFS"/>
</dbReference>
<feature type="transmembrane region" description="Helical" evidence="2">
    <location>
        <begin position="1438"/>
        <end position="1459"/>
    </location>
</feature>
<feature type="compositionally biased region" description="Basic and acidic residues" evidence="1">
    <location>
        <begin position="67"/>
        <end position="76"/>
    </location>
</feature>
<keyword evidence="4" id="KW-1185">Reference proteome</keyword>
<keyword evidence="2" id="KW-0472">Membrane</keyword>
<dbReference type="Gene3D" id="1.20.1250.20">
    <property type="entry name" value="MFS general substrate transporter like domains"/>
    <property type="match status" value="2"/>
</dbReference>
<keyword evidence="2" id="KW-0812">Transmembrane</keyword>
<feature type="transmembrane region" description="Helical" evidence="2">
    <location>
        <begin position="1383"/>
        <end position="1405"/>
    </location>
</feature>
<evidence type="ECO:0008006" key="5">
    <source>
        <dbReference type="Google" id="ProtNLM"/>
    </source>
</evidence>
<evidence type="ECO:0000313" key="3">
    <source>
        <dbReference type="EMBL" id="KAK3758391.1"/>
    </source>
</evidence>
<feature type="compositionally biased region" description="Acidic residues" evidence="1">
    <location>
        <begin position="77"/>
        <end position="88"/>
    </location>
</feature>
<feature type="compositionally biased region" description="Basic and acidic residues" evidence="1">
    <location>
        <begin position="1557"/>
        <end position="1570"/>
    </location>
</feature>
<comment type="caution">
    <text evidence="3">The sequence shown here is derived from an EMBL/GenBank/DDBJ whole genome shotgun (WGS) entry which is preliminary data.</text>
</comment>
<dbReference type="PANTHER" id="PTHR11360">
    <property type="entry name" value="MONOCARBOXYLATE TRANSPORTER"/>
    <property type="match status" value="1"/>
</dbReference>
<feature type="transmembrane region" description="Helical" evidence="2">
    <location>
        <begin position="922"/>
        <end position="943"/>
    </location>
</feature>
<dbReference type="InterPro" id="IPR050327">
    <property type="entry name" value="Proton-linked_MCT"/>
</dbReference>
<feature type="transmembrane region" description="Helical" evidence="2">
    <location>
        <begin position="870"/>
        <end position="890"/>
    </location>
</feature>
<dbReference type="GO" id="GO:0008028">
    <property type="term" value="F:monocarboxylic acid transmembrane transporter activity"/>
    <property type="evidence" value="ECO:0007669"/>
    <property type="project" value="TreeGrafter"/>
</dbReference>
<feature type="transmembrane region" description="Helical" evidence="2">
    <location>
        <begin position="828"/>
        <end position="858"/>
    </location>
</feature>
<feature type="region of interest" description="Disordered" evidence="1">
    <location>
        <begin position="1543"/>
        <end position="1587"/>
    </location>
</feature>
<feature type="compositionally biased region" description="Low complexity" evidence="1">
    <location>
        <begin position="1162"/>
        <end position="1184"/>
    </location>
</feature>
<protein>
    <recommendedName>
        <fullName evidence="5">Major facilitator superfamily (MFS) profile domain-containing protein</fullName>
    </recommendedName>
</protein>
<dbReference type="PANTHER" id="PTHR11360:SF284">
    <property type="entry name" value="EG:103B4.3 PROTEIN-RELATED"/>
    <property type="match status" value="1"/>
</dbReference>
<dbReference type="EMBL" id="JAWDGP010005269">
    <property type="protein sequence ID" value="KAK3758391.1"/>
    <property type="molecule type" value="Genomic_DNA"/>
</dbReference>
<evidence type="ECO:0000256" key="2">
    <source>
        <dbReference type="SAM" id="Phobius"/>
    </source>
</evidence>
<dbReference type="InterPro" id="IPR036259">
    <property type="entry name" value="MFS_trans_sf"/>
</dbReference>
<accession>A0AAE0YXC5</accession>
<feature type="compositionally biased region" description="Polar residues" evidence="1">
    <location>
        <begin position="1571"/>
        <end position="1584"/>
    </location>
</feature>
<dbReference type="Pfam" id="PF07690">
    <property type="entry name" value="MFS_1"/>
    <property type="match status" value="2"/>
</dbReference>
<feature type="compositionally biased region" description="Polar residues" evidence="1">
    <location>
        <begin position="639"/>
        <end position="659"/>
    </location>
</feature>
<feature type="region of interest" description="Disordered" evidence="1">
    <location>
        <begin position="1"/>
        <end position="95"/>
    </location>
</feature>
<feature type="region of interest" description="Disordered" evidence="1">
    <location>
        <begin position="226"/>
        <end position="253"/>
    </location>
</feature>
<dbReference type="SUPFAM" id="SSF103473">
    <property type="entry name" value="MFS general substrate transporter"/>
    <property type="match status" value="1"/>
</dbReference>
<feature type="region of interest" description="Disordered" evidence="1">
    <location>
        <begin position="1154"/>
        <end position="1210"/>
    </location>
</feature>
<feature type="region of interest" description="Disordered" evidence="1">
    <location>
        <begin position="634"/>
        <end position="686"/>
    </location>
</feature>
<evidence type="ECO:0000313" key="4">
    <source>
        <dbReference type="Proteomes" id="UP001283361"/>
    </source>
</evidence>
<feature type="transmembrane region" description="Helical" evidence="2">
    <location>
        <begin position="955"/>
        <end position="982"/>
    </location>
</feature>
<keyword evidence="2" id="KW-1133">Transmembrane helix</keyword>
<feature type="transmembrane region" description="Helical" evidence="2">
    <location>
        <begin position="1465"/>
        <end position="1491"/>
    </location>
</feature>
<reference evidence="3" key="1">
    <citation type="journal article" date="2023" name="G3 (Bethesda)">
        <title>A reference genome for the long-term kleptoplast-retaining sea slug Elysia crispata morphotype clarki.</title>
        <authorList>
            <person name="Eastman K.E."/>
            <person name="Pendleton A.L."/>
            <person name="Shaikh M.A."/>
            <person name="Suttiyut T."/>
            <person name="Ogas R."/>
            <person name="Tomko P."/>
            <person name="Gavelis G."/>
            <person name="Widhalm J.R."/>
            <person name="Wisecaver J.H."/>
        </authorList>
    </citation>
    <scope>NUCLEOTIDE SEQUENCE</scope>
    <source>
        <strain evidence="3">ECLA1</strain>
    </source>
</reference>